<dbReference type="InterPro" id="IPR023606">
    <property type="entry name" value="CoA-Trfase_III_dom_1_sf"/>
</dbReference>
<organism evidence="1 2">
    <name type="scientific">Rhizomicrobium palustre</name>
    <dbReference type="NCBI Taxonomy" id="189966"/>
    <lineage>
        <taxon>Bacteria</taxon>
        <taxon>Pseudomonadati</taxon>
        <taxon>Pseudomonadota</taxon>
        <taxon>Alphaproteobacteria</taxon>
        <taxon>Micropepsales</taxon>
        <taxon>Micropepsaceae</taxon>
        <taxon>Rhizomicrobium</taxon>
    </lineage>
</organism>
<comment type="caution">
    <text evidence="1">The sequence shown here is derived from an EMBL/GenBank/DDBJ whole genome shotgun (WGS) entry which is preliminary data.</text>
</comment>
<dbReference type="InterPro" id="IPR050509">
    <property type="entry name" value="CoA-transferase_III"/>
</dbReference>
<proteinExistence type="predicted"/>
<evidence type="ECO:0008006" key="3">
    <source>
        <dbReference type="Google" id="ProtNLM"/>
    </source>
</evidence>
<sequence>MTPQTSFEFLNRAAGIAPLAAPRFERGEALFAPFRFATAAAAALAFGAGVAGEIWRLRGGERQAIHVDVPAAGASLAPHLTLRRNGSLVAALKDETAATGFYQSGDRRWLYLRGAQPHLSTRIFDLLNAANSREAVVESVARWNGQALEDALAFLKMPGALVRSAEEWRALAGIAPPPIQLKKIGDAPPFRPREAGQALRGLRVLDVTRYCAGAAATALLGSHGAEVLQICSPRDPLDPPMAFSGGKRLANLDLAKPGDAETLRHLVREAEIFVDSHRPGVLAGLGFSPATLAHTAPGIVVVEIAAFYGPWAPRRGFEEVVQAATGLALEAAKSGKSGLPELICHPVLSVLTGYLAAAGAKAALLKRIRAGGSWQVNVSLAATAAWVMSLGRCAAQEGLPDGIDPYLYSCETTSGWFELLGPVVRMDKTPPIKGALPDGFVSPRWASLHEEANGAEEQSAQT</sequence>
<accession>A0A846MW51</accession>
<dbReference type="Proteomes" id="UP000570514">
    <property type="component" value="Unassembled WGS sequence"/>
</dbReference>
<evidence type="ECO:0000313" key="1">
    <source>
        <dbReference type="EMBL" id="NIK87616.1"/>
    </source>
</evidence>
<evidence type="ECO:0000313" key="2">
    <source>
        <dbReference type="Proteomes" id="UP000570514"/>
    </source>
</evidence>
<dbReference type="GO" id="GO:0003824">
    <property type="term" value="F:catalytic activity"/>
    <property type="evidence" value="ECO:0007669"/>
    <property type="project" value="InterPro"/>
</dbReference>
<name>A0A846MW51_9PROT</name>
<dbReference type="PANTHER" id="PTHR48228">
    <property type="entry name" value="SUCCINYL-COA--D-CITRAMALATE COA-TRANSFERASE"/>
    <property type="match status" value="1"/>
</dbReference>
<dbReference type="PANTHER" id="PTHR48228:SF4">
    <property type="entry name" value="BLR3030 PROTEIN"/>
    <property type="match status" value="1"/>
</dbReference>
<dbReference type="RefSeq" id="WP_167081390.1">
    <property type="nucleotide sequence ID" value="NZ_BAAADC010000001.1"/>
</dbReference>
<dbReference type="InterPro" id="IPR003673">
    <property type="entry name" value="CoA-Trfase_fam_III"/>
</dbReference>
<dbReference type="Gene3D" id="3.40.50.10540">
    <property type="entry name" value="Crotonobetainyl-coa:carnitine coa-transferase, domain 1"/>
    <property type="match status" value="1"/>
</dbReference>
<gene>
    <name evidence="1" type="ORF">FHS83_000934</name>
</gene>
<reference evidence="1 2" key="1">
    <citation type="submission" date="2020-03" db="EMBL/GenBank/DDBJ databases">
        <title>Genomic Encyclopedia of Type Strains, Phase IV (KMG-IV): sequencing the most valuable type-strain genomes for metagenomic binning, comparative biology and taxonomic classification.</title>
        <authorList>
            <person name="Goeker M."/>
        </authorList>
    </citation>
    <scope>NUCLEOTIDE SEQUENCE [LARGE SCALE GENOMIC DNA]</scope>
    <source>
        <strain evidence="1 2">DSM 19867</strain>
    </source>
</reference>
<dbReference type="AlphaFoldDB" id="A0A846MW51"/>
<protein>
    <recommendedName>
        <fullName evidence="3">Carnitine dehydratase</fullName>
    </recommendedName>
</protein>
<dbReference type="Pfam" id="PF02515">
    <property type="entry name" value="CoA_transf_3"/>
    <property type="match status" value="1"/>
</dbReference>
<keyword evidence="2" id="KW-1185">Reference proteome</keyword>
<dbReference type="EMBL" id="JAASRM010000001">
    <property type="protein sequence ID" value="NIK87616.1"/>
    <property type="molecule type" value="Genomic_DNA"/>
</dbReference>
<dbReference type="SUPFAM" id="SSF89796">
    <property type="entry name" value="CoA-transferase family III (CaiB/BaiF)"/>
    <property type="match status" value="2"/>
</dbReference>